<gene>
    <name evidence="1" type="ORF">D7Z54_15470</name>
</gene>
<reference evidence="1 2" key="1">
    <citation type="submission" date="2018-10" db="EMBL/GenBank/DDBJ databases">
        <title>Draft genome sequence of Bacillus salarius IM0101, isolated from a hypersaline soil in Inner Mongolia, China.</title>
        <authorList>
            <person name="Yamprayoonswat W."/>
            <person name="Boonvisut S."/>
            <person name="Jumpathong W."/>
            <person name="Sittihan S."/>
            <person name="Ruangsuj P."/>
            <person name="Wanthongcharoen S."/>
            <person name="Thongpramul N."/>
            <person name="Pimmason S."/>
            <person name="Yu B."/>
            <person name="Yasawong M."/>
        </authorList>
    </citation>
    <scope>NUCLEOTIDE SEQUENCE [LARGE SCALE GENOMIC DNA]</scope>
    <source>
        <strain evidence="1 2">IM0101</strain>
    </source>
</reference>
<evidence type="ECO:0000313" key="2">
    <source>
        <dbReference type="Proteomes" id="UP000275076"/>
    </source>
</evidence>
<name>A0A428N284_9BACI</name>
<accession>A0A428N284</accession>
<dbReference type="EMBL" id="RBVX01000014">
    <property type="protein sequence ID" value="RSL32550.1"/>
    <property type="molecule type" value="Genomic_DNA"/>
</dbReference>
<proteinExistence type="predicted"/>
<protein>
    <recommendedName>
        <fullName evidence="3">Quinol monooxygenase YgiN</fullName>
    </recommendedName>
</protein>
<keyword evidence="2" id="KW-1185">Reference proteome</keyword>
<evidence type="ECO:0008006" key="3">
    <source>
        <dbReference type="Google" id="ProtNLM"/>
    </source>
</evidence>
<dbReference type="Proteomes" id="UP000275076">
    <property type="component" value="Unassembled WGS sequence"/>
</dbReference>
<dbReference type="OrthoDB" id="2967153at2"/>
<dbReference type="RefSeq" id="WP_125556763.1">
    <property type="nucleotide sequence ID" value="NZ_RBVX01000014.1"/>
</dbReference>
<dbReference type="AlphaFoldDB" id="A0A428N284"/>
<evidence type="ECO:0000313" key="1">
    <source>
        <dbReference type="EMBL" id="RSL32550.1"/>
    </source>
</evidence>
<sequence>MSQNVHIFIEYKINPEKEQTYQQLMGDIATAISHYGAEDFQWYQAVDQTSLYVEMFKVPSLSSYHTLKRERGSKNHELFGKLDECVDGGLEKVHCWAFYEKQVN</sequence>
<comment type="caution">
    <text evidence="1">The sequence shown here is derived from an EMBL/GenBank/DDBJ whole genome shotgun (WGS) entry which is preliminary data.</text>
</comment>
<organism evidence="1 2">
    <name type="scientific">Salibacterium salarium</name>
    <dbReference type="NCBI Taxonomy" id="284579"/>
    <lineage>
        <taxon>Bacteria</taxon>
        <taxon>Bacillati</taxon>
        <taxon>Bacillota</taxon>
        <taxon>Bacilli</taxon>
        <taxon>Bacillales</taxon>
        <taxon>Bacillaceae</taxon>
    </lineage>
</organism>